<reference evidence="2 3" key="1">
    <citation type="submission" date="2021-01" db="EMBL/GenBank/DDBJ databases">
        <title>Actinoplanes sp. nov. LDG1-01 isolated from lichen.</title>
        <authorList>
            <person name="Saeng-In P."/>
            <person name="Phongsopitanun W."/>
            <person name="Kanchanasin P."/>
            <person name="Yuki M."/>
            <person name="Kudo T."/>
            <person name="Ohkuma M."/>
            <person name="Tanasupawat S."/>
        </authorList>
    </citation>
    <scope>NUCLEOTIDE SEQUENCE [LARGE SCALE GENOMIC DNA]</scope>
    <source>
        <strain evidence="2 3">LDG1-01</strain>
    </source>
</reference>
<protein>
    <recommendedName>
        <fullName evidence="4">ABC transporter permease</fullName>
    </recommendedName>
</protein>
<feature type="transmembrane region" description="Helical" evidence="1">
    <location>
        <begin position="225"/>
        <end position="250"/>
    </location>
</feature>
<comment type="caution">
    <text evidence="2">The sequence shown here is derived from an EMBL/GenBank/DDBJ whole genome shotgun (WGS) entry which is preliminary data.</text>
</comment>
<proteinExistence type="predicted"/>
<gene>
    <name evidence="2" type="ORF">JKJ07_06180</name>
</gene>
<keyword evidence="1" id="KW-1133">Transmembrane helix</keyword>
<name>A0ABS1VGU2_9ACTN</name>
<dbReference type="EMBL" id="JAENHO010000002">
    <property type="protein sequence ID" value="MBL7253893.1"/>
    <property type="molecule type" value="Genomic_DNA"/>
</dbReference>
<dbReference type="Proteomes" id="UP000598996">
    <property type="component" value="Unassembled WGS sequence"/>
</dbReference>
<keyword evidence="3" id="KW-1185">Reference proteome</keyword>
<feature type="transmembrane region" description="Helical" evidence="1">
    <location>
        <begin position="257"/>
        <end position="277"/>
    </location>
</feature>
<dbReference type="RefSeq" id="WP_202990264.1">
    <property type="nucleotide sequence ID" value="NZ_JAENHO010000002.1"/>
</dbReference>
<keyword evidence="1" id="KW-0472">Membrane</keyword>
<feature type="transmembrane region" description="Helical" evidence="1">
    <location>
        <begin position="65"/>
        <end position="88"/>
    </location>
</feature>
<sequence length="345" mass="36360">MSDEARQVRRYRLLLLAYPGRFRRRRGTEMITTMLELGEPSRSDAWHLIASGVRERFRLPSGRPFTVVGALLVTLALGMFGAAAGSWLGSPGLPARSEVMHLVNPAVSNPMASFSHRTSWSGRADSLNFTLAPKAQQPSWTVEDARTGLIAAGWTITEFTADPRPASITCTTDDICTFDSSSATVLAERDGLVLSGTATDFLADKTGTAWIGGLTGSVVVGRGAVYLPLTIAGGLLGALTGWLLTAAFAYRIRSRPLAAVFTGVAMTVAAPPVWALIVNAVMLGQHLSGTGLVYTLHAALLPDSHLDGVPAWLIPACAIAAAAIAIGVLVLSTDREDLPGATRPT</sequence>
<organism evidence="2 3">
    <name type="scientific">Paractinoplanes lichenicola</name>
    <dbReference type="NCBI Taxonomy" id="2802976"/>
    <lineage>
        <taxon>Bacteria</taxon>
        <taxon>Bacillati</taxon>
        <taxon>Actinomycetota</taxon>
        <taxon>Actinomycetes</taxon>
        <taxon>Micromonosporales</taxon>
        <taxon>Micromonosporaceae</taxon>
        <taxon>Paractinoplanes</taxon>
    </lineage>
</organism>
<evidence type="ECO:0000313" key="2">
    <source>
        <dbReference type="EMBL" id="MBL7253893.1"/>
    </source>
</evidence>
<evidence type="ECO:0008006" key="4">
    <source>
        <dbReference type="Google" id="ProtNLM"/>
    </source>
</evidence>
<accession>A0ABS1VGU2</accession>
<evidence type="ECO:0000256" key="1">
    <source>
        <dbReference type="SAM" id="Phobius"/>
    </source>
</evidence>
<feature type="transmembrane region" description="Helical" evidence="1">
    <location>
        <begin position="311"/>
        <end position="331"/>
    </location>
</feature>
<evidence type="ECO:0000313" key="3">
    <source>
        <dbReference type="Proteomes" id="UP000598996"/>
    </source>
</evidence>
<keyword evidence="1" id="KW-0812">Transmembrane</keyword>